<gene>
    <name evidence="1" type="ORF">PHMEG_00035269</name>
</gene>
<dbReference type="EMBL" id="NBNE01013705">
    <property type="protein sequence ID" value="OWY94878.1"/>
    <property type="molecule type" value="Genomic_DNA"/>
</dbReference>
<dbReference type="AlphaFoldDB" id="A0A225UPJ1"/>
<accession>A0A225UPJ1</accession>
<reference evidence="2" key="1">
    <citation type="submission" date="2017-03" db="EMBL/GenBank/DDBJ databases">
        <title>Phytopthora megakarya and P. palmivora, two closely related causual agents of cacao black pod achieved similar genome size and gene model numbers by different mechanisms.</title>
        <authorList>
            <person name="Ali S."/>
            <person name="Shao J."/>
            <person name="Larry D.J."/>
            <person name="Kronmiller B."/>
            <person name="Shen D."/>
            <person name="Strem M.D."/>
            <person name="Melnick R.L."/>
            <person name="Guiltinan M.J."/>
            <person name="Tyler B.M."/>
            <person name="Meinhardt L.W."/>
            <person name="Bailey B.A."/>
        </authorList>
    </citation>
    <scope>NUCLEOTIDE SEQUENCE [LARGE SCALE GENOMIC DNA]</scope>
    <source>
        <strain evidence="2">zdho120</strain>
    </source>
</reference>
<dbReference type="OrthoDB" id="127586at2759"/>
<proteinExistence type="predicted"/>
<sequence>MKREYGVFVNKASACIKSALKQMIKYLYSTTVSAADYQDAALQLHHVILAIALALVTRTSQTLSLLIQLPDQVPSPQFSVAPATPLIDLIDHPEVVLPSRAKETSIKNDQSQDTVPGVHSYINRVLDRSAGKAGVAERLTSHSFRRGGEQHANGAALCSQWIFARGAWDMTATNEAFAYVFNKPSEDHKVTRVLGDHDPERLVKLLSLNGFDSDTKLKIRSVAASLFNASYDLQTAPCNVDGAVIGTVFAYLLRHYASLKQLRADGLAIKRLESYAIEKGYSINELLARSSHITCNPSTGEQHDPIVLPSSKNDITNHPTSRQKAALIDEFIQLNKKLDTHL</sequence>
<comment type="caution">
    <text evidence="1">The sequence shown here is derived from an EMBL/GenBank/DDBJ whole genome shotgun (WGS) entry which is preliminary data.</text>
</comment>
<dbReference type="STRING" id="4795.A0A225UPJ1"/>
<name>A0A225UPJ1_9STRA</name>
<organism evidence="1 2">
    <name type="scientific">Phytophthora megakarya</name>
    <dbReference type="NCBI Taxonomy" id="4795"/>
    <lineage>
        <taxon>Eukaryota</taxon>
        <taxon>Sar</taxon>
        <taxon>Stramenopiles</taxon>
        <taxon>Oomycota</taxon>
        <taxon>Peronosporomycetes</taxon>
        <taxon>Peronosporales</taxon>
        <taxon>Peronosporaceae</taxon>
        <taxon>Phytophthora</taxon>
    </lineage>
</organism>
<dbReference type="Proteomes" id="UP000198211">
    <property type="component" value="Unassembled WGS sequence"/>
</dbReference>
<evidence type="ECO:0000313" key="1">
    <source>
        <dbReference type="EMBL" id="OWY94878.1"/>
    </source>
</evidence>
<evidence type="ECO:0000313" key="2">
    <source>
        <dbReference type="Proteomes" id="UP000198211"/>
    </source>
</evidence>
<keyword evidence="2" id="KW-1185">Reference proteome</keyword>
<protein>
    <submittedName>
        <fullName evidence="1">Uncharacterized protein</fullName>
    </submittedName>
</protein>